<accession>A0A7Y9YGE6</accession>
<dbReference type="SUPFAM" id="SSF53187">
    <property type="entry name" value="Zn-dependent exopeptidases"/>
    <property type="match status" value="1"/>
</dbReference>
<dbReference type="PANTHER" id="PTHR30404">
    <property type="entry name" value="N-ACETYLMURAMOYL-L-ALANINE AMIDASE"/>
    <property type="match status" value="1"/>
</dbReference>
<reference evidence="4 5" key="1">
    <citation type="submission" date="2020-07" db="EMBL/GenBank/DDBJ databases">
        <title>Sequencing the genomes of 1000 actinobacteria strains.</title>
        <authorList>
            <person name="Klenk H.-P."/>
        </authorList>
    </citation>
    <scope>NUCLEOTIDE SEQUENCE [LARGE SCALE GENOMIC DNA]</scope>
    <source>
        <strain evidence="4 5">DSM 18248</strain>
    </source>
</reference>
<dbReference type="EC" id="3.5.1.28" evidence="4"/>
<name>A0A7Y9YGE6_9ACTN</name>
<evidence type="ECO:0000313" key="4">
    <source>
        <dbReference type="EMBL" id="NYI11698.1"/>
    </source>
</evidence>
<protein>
    <submittedName>
        <fullName evidence="4">N-acetylmuramoyl-L-alanine amidase</fullName>
        <ecNumber evidence="4">3.5.1.28</ecNumber>
    </submittedName>
</protein>
<proteinExistence type="predicted"/>
<dbReference type="CDD" id="cd02696">
    <property type="entry name" value="MurNAc-LAA"/>
    <property type="match status" value="1"/>
</dbReference>
<evidence type="ECO:0000313" key="5">
    <source>
        <dbReference type="Proteomes" id="UP000537326"/>
    </source>
</evidence>
<dbReference type="Proteomes" id="UP000537326">
    <property type="component" value="Unassembled WGS sequence"/>
</dbReference>
<dbReference type="RefSeq" id="WP_179532356.1">
    <property type="nucleotide sequence ID" value="NZ_BAAAPP010000017.1"/>
</dbReference>
<organism evidence="4 5">
    <name type="scientific">Nocardioides marinus</name>
    <dbReference type="NCBI Taxonomy" id="374514"/>
    <lineage>
        <taxon>Bacteria</taxon>
        <taxon>Bacillati</taxon>
        <taxon>Actinomycetota</taxon>
        <taxon>Actinomycetes</taxon>
        <taxon>Propionibacteriales</taxon>
        <taxon>Nocardioidaceae</taxon>
        <taxon>Nocardioides</taxon>
    </lineage>
</organism>
<keyword evidence="2" id="KW-0732">Signal</keyword>
<dbReference type="AlphaFoldDB" id="A0A7Y9YGE6"/>
<dbReference type="InterPro" id="IPR050695">
    <property type="entry name" value="N-acetylmuramoyl_amidase_3"/>
</dbReference>
<evidence type="ECO:0000256" key="2">
    <source>
        <dbReference type="SAM" id="SignalP"/>
    </source>
</evidence>
<dbReference type="PANTHER" id="PTHR30404:SF0">
    <property type="entry name" value="N-ACETYLMURAMOYL-L-ALANINE AMIDASE AMIC"/>
    <property type="match status" value="1"/>
</dbReference>
<keyword evidence="5" id="KW-1185">Reference proteome</keyword>
<dbReference type="EMBL" id="JACBZI010000001">
    <property type="protein sequence ID" value="NYI11698.1"/>
    <property type="molecule type" value="Genomic_DNA"/>
</dbReference>
<evidence type="ECO:0000256" key="1">
    <source>
        <dbReference type="ARBA" id="ARBA00022801"/>
    </source>
</evidence>
<dbReference type="GO" id="GO:0009253">
    <property type="term" value="P:peptidoglycan catabolic process"/>
    <property type="evidence" value="ECO:0007669"/>
    <property type="project" value="InterPro"/>
</dbReference>
<dbReference type="GO" id="GO:0030288">
    <property type="term" value="C:outer membrane-bounded periplasmic space"/>
    <property type="evidence" value="ECO:0007669"/>
    <property type="project" value="TreeGrafter"/>
</dbReference>
<feature type="chain" id="PRO_5031475550" evidence="2">
    <location>
        <begin position="34"/>
        <end position="262"/>
    </location>
</feature>
<dbReference type="GO" id="GO:0008745">
    <property type="term" value="F:N-acetylmuramoyl-L-alanine amidase activity"/>
    <property type="evidence" value="ECO:0007669"/>
    <property type="project" value="UniProtKB-EC"/>
</dbReference>
<feature type="domain" description="MurNAc-LAA" evidence="3">
    <location>
        <begin position="143"/>
        <end position="258"/>
    </location>
</feature>
<dbReference type="Gene3D" id="3.40.630.40">
    <property type="entry name" value="Zn-dependent exopeptidases"/>
    <property type="match status" value="1"/>
</dbReference>
<gene>
    <name evidence="4" type="ORF">BKA05_003213</name>
</gene>
<comment type="caution">
    <text evidence="4">The sequence shown here is derived from an EMBL/GenBank/DDBJ whole genome shotgun (WGS) entry which is preliminary data.</text>
</comment>
<evidence type="ECO:0000259" key="3">
    <source>
        <dbReference type="SMART" id="SM00646"/>
    </source>
</evidence>
<dbReference type="InterPro" id="IPR002508">
    <property type="entry name" value="MurNAc-LAA_cat"/>
</dbReference>
<feature type="signal peptide" evidence="2">
    <location>
        <begin position="1"/>
        <end position="33"/>
    </location>
</feature>
<keyword evidence="1 4" id="KW-0378">Hydrolase</keyword>
<dbReference type="SMART" id="SM00646">
    <property type="entry name" value="Ami_3"/>
    <property type="match status" value="1"/>
</dbReference>
<sequence>MRRPRAAAVVPLLLVLGAAVTLGAALGPAPAGADEVAPPQEIVTGHVLRPLPLAGRHVVVDPGHQLGNARFPAETARLVEAGGFRKACNTSGTATDAGYPEATFTWEVSRRLAERLRRAGATVTLTRDGDSADRWGPCVDERGTAGNAEGADLKVSVHGDGSYAAGAHGFHVIAGDEASLRVAEVVRGALEDAGFARATYVAGGDGLDLRTDLATLNLSAMPAVLVELGNMRDAGDAAVMTSPAGQERFASALASGVRRWLR</sequence>
<dbReference type="Pfam" id="PF01520">
    <property type="entry name" value="Amidase_3"/>
    <property type="match status" value="1"/>
</dbReference>